<evidence type="ECO:0000256" key="1">
    <source>
        <dbReference type="SAM" id="Phobius"/>
    </source>
</evidence>
<dbReference type="PANTHER" id="PTHR31170">
    <property type="entry name" value="BNAC04G53230D PROTEIN"/>
    <property type="match status" value="1"/>
</dbReference>
<protein>
    <recommendedName>
        <fullName evidence="2">3-beta hydroxysteroid dehydrogenase/isomerase domain-containing protein</fullName>
    </recommendedName>
</protein>
<feature type="transmembrane region" description="Helical" evidence="1">
    <location>
        <begin position="664"/>
        <end position="686"/>
    </location>
</feature>
<dbReference type="EMBL" id="KK914782">
    <property type="protein sequence ID" value="KDP28573.1"/>
    <property type="molecule type" value="Genomic_DNA"/>
</dbReference>
<dbReference type="Gene3D" id="3.40.50.720">
    <property type="entry name" value="NAD(P)-binding Rossmann-like Domain"/>
    <property type="match status" value="2"/>
</dbReference>
<keyword evidence="4" id="KW-1185">Reference proteome</keyword>
<dbReference type="PANTHER" id="PTHR31170:SF24">
    <property type="match status" value="1"/>
</dbReference>
<dbReference type="STRING" id="180498.A0A067K0H2"/>
<dbReference type="InterPro" id="IPR036291">
    <property type="entry name" value="NAD(P)-bd_dom_sf"/>
</dbReference>
<dbReference type="Proteomes" id="UP000027138">
    <property type="component" value="Unassembled WGS sequence"/>
</dbReference>
<keyword evidence="1" id="KW-0812">Transmembrane</keyword>
<dbReference type="GO" id="GO:0006694">
    <property type="term" value="P:steroid biosynthetic process"/>
    <property type="evidence" value="ECO:0007669"/>
    <property type="project" value="InterPro"/>
</dbReference>
<name>A0A067K0H2_JATCU</name>
<keyword evidence="1" id="KW-0472">Membrane</keyword>
<dbReference type="Pfam" id="PF03140">
    <property type="entry name" value="DUF247"/>
    <property type="match status" value="1"/>
</dbReference>
<dbReference type="Pfam" id="PF01073">
    <property type="entry name" value="3Beta_HSD"/>
    <property type="match status" value="1"/>
</dbReference>
<dbReference type="InterPro" id="IPR004158">
    <property type="entry name" value="DUF247_pln"/>
</dbReference>
<keyword evidence="1" id="KW-1133">Transmembrane helix</keyword>
<dbReference type="InterPro" id="IPR002225">
    <property type="entry name" value="3Beta_OHSteriod_DH/Estase"/>
</dbReference>
<evidence type="ECO:0000313" key="3">
    <source>
        <dbReference type="EMBL" id="KDP28573.1"/>
    </source>
</evidence>
<organism evidence="3 4">
    <name type="scientific">Jatropha curcas</name>
    <name type="common">Barbados nut</name>
    <dbReference type="NCBI Taxonomy" id="180498"/>
    <lineage>
        <taxon>Eukaryota</taxon>
        <taxon>Viridiplantae</taxon>
        <taxon>Streptophyta</taxon>
        <taxon>Embryophyta</taxon>
        <taxon>Tracheophyta</taxon>
        <taxon>Spermatophyta</taxon>
        <taxon>Magnoliopsida</taxon>
        <taxon>eudicotyledons</taxon>
        <taxon>Gunneridae</taxon>
        <taxon>Pentapetalae</taxon>
        <taxon>rosids</taxon>
        <taxon>fabids</taxon>
        <taxon>Malpighiales</taxon>
        <taxon>Euphorbiaceae</taxon>
        <taxon>Crotonoideae</taxon>
        <taxon>Jatropheae</taxon>
        <taxon>Jatropha</taxon>
    </lineage>
</organism>
<reference evidence="3 4" key="1">
    <citation type="journal article" date="2014" name="PLoS ONE">
        <title>Global Analysis of Gene Expression Profiles in Physic Nut (Jatropha curcas L.) Seedlings Exposed to Salt Stress.</title>
        <authorList>
            <person name="Zhang L."/>
            <person name="Zhang C."/>
            <person name="Wu P."/>
            <person name="Chen Y."/>
            <person name="Li M."/>
            <person name="Jiang H."/>
            <person name="Wu G."/>
        </authorList>
    </citation>
    <scope>NUCLEOTIDE SEQUENCE [LARGE SCALE GENOMIC DNA]</scope>
    <source>
        <strain evidence="4">cv. GZQX0401</strain>
        <tissue evidence="3">Young leaves</tissue>
    </source>
</reference>
<dbReference type="GO" id="GO:0016616">
    <property type="term" value="F:oxidoreductase activity, acting on the CH-OH group of donors, NAD or NADP as acceptor"/>
    <property type="evidence" value="ECO:0007669"/>
    <property type="project" value="InterPro"/>
</dbReference>
<dbReference type="AlphaFoldDB" id="A0A067K0H2"/>
<feature type="domain" description="3-beta hydroxysteroid dehydrogenase/isomerase" evidence="2">
    <location>
        <begin position="29"/>
        <end position="140"/>
    </location>
</feature>
<accession>A0A067K0H2</accession>
<proteinExistence type="predicted"/>
<gene>
    <name evidence="3" type="ORF">JCGZ_14344</name>
</gene>
<evidence type="ECO:0000313" key="4">
    <source>
        <dbReference type="Proteomes" id="UP000027138"/>
    </source>
</evidence>
<dbReference type="SUPFAM" id="SSF51735">
    <property type="entry name" value="NAD(P)-binding Rossmann-fold domains"/>
    <property type="match status" value="1"/>
</dbReference>
<dbReference type="OrthoDB" id="836179at2759"/>
<evidence type="ECO:0000259" key="2">
    <source>
        <dbReference type="Pfam" id="PF01073"/>
    </source>
</evidence>
<sequence>MKVCVTGAAGYLGSYLVKKLLEKGYIVHATTRNLGDTSKFKDTSEAAVAGVKSIVESCIKAGTVKRLIYTASVVASSPMKEDGLGFKDSMNESCWTPINLSFPNSPQAMTAYTRSKTLSEQEVLRHNSEKLEVVSITCGLVGGGTVHSAMSQSMGILISQVTEDKVWYPTLRQLEDIIGKLPIVHIEDVREAHIFCIEKPSVSGRFLCAKALLSSAEIANYWQKKYPHIAINGGFVENLNREIVLSSTKLKELGFEYKHGVEKILDDTLKVPRKLRAISPSAYTPQMISIGPFHHNEKSLKPMEKHKLRYLAEFCRRTGKNWADLAEKIIEWEEKIRHCYDQTFESYESNMFVKMILLDSVFIIEFFLRRGENFISTEKYKADYMLGKPSREHGILEDLILLENQLPYFVLEDLYEFATGNSGFLSLVSSNLLDYLLPPRIDDDDHKKNRSCDCFSICYGFWISNRFCCQKEHKDDESTSVEGKEIEEKPKHLTDLVRRSRSYKHPVSNNDACIESLYSATKLHEAGVKFKVDKKAWPLDIKFERGELKMPRFEVHDGTERLIRNLMAFEQCHYPNDPYICDYILILDFLVDTEKDVELLIQNGIITNLLGECKSVAKMVNKLCLEITTSGSCFYGVSVDLNKHYENPWFKTVAIMRSVYFSNLWRGTGTIAALVLLFLTFIQSVYSLSRRLESKSTLSIERSQSPIGKLVTEVGAESDSGVLALLSIPKLDDVAGDINAGEKLTKKSFCIIDSLKISFSSSRENGGNISKSSLLLLPSL</sequence>